<proteinExistence type="predicted"/>
<feature type="domain" description="HNH nuclease" evidence="1">
    <location>
        <begin position="127"/>
        <end position="171"/>
    </location>
</feature>
<dbReference type="RefSeq" id="WP_074373218.1">
    <property type="nucleotide sequence ID" value="NZ_AP024907.1"/>
</dbReference>
<gene>
    <name evidence="2" type="ORF">VSP9026_02416</name>
</gene>
<dbReference type="AlphaFoldDB" id="A0A1N6M5P9"/>
<dbReference type="EMBL" id="FSSB01000016">
    <property type="protein sequence ID" value="SIO94687.1"/>
    <property type="molecule type" value="Genomic_DNA"/>
</dbReference>
<evidence type="ECO:0000313" key="2">
    <source>
        <dbReference type="EMBL" id="SIO94687.1"/>
    </source>
</evidence>
<protein>
    <recommendedName>
        <fullName evidence="1">HNH nuclease domain-containing protein</fullName>
    </recommendedName>
</protein>
<dbReference type="InterPro" id="IPR044925">
    <property type="entry name" value="His-Me_finger_sf"/>
</dbReference>
<evidence type="ECO:0000259" key="1">
    <source>
        <dbReference type="Pfam" id="PF13392"/>
    </source>
</evidence>
<organism evidence="2 3">
    <name type="scientific">Vibrio spartinae</name>
    <dbReference type="NCBI Taxonomy" id="1918945"/>
    <lineage>
        <taxon>Bacteria</taxon>
        <taxon>Pseudomonadati</taxon>
        <taxon>Pseudomonadota</taxon>
        <taxon>Gammaproteobacteria</taxon>
        <taxon>Vibrionales</taxon>
        <taxon>Vibrionaceae</taxon>
        <taxon>Vibrio</taxon>
    </lineage>
</organism>
<reference evidence="2 3" key="1">
    <citation type="submission" date="2016-12" db="EMBL/GenBank/DDBJ databases">
        <authorList>
            <person name="Song W.-J."/>
            <person name="Kurnit D.M."/>
        </authorList>
    </citation>
    <scope>NUCLEOTIDE SEQUENCE [LARGE SCALE GENOMIC DNA]</scope>
    <source>
        <strain evidence="2 3">CECT 9026</strain>
    </source>
</reference>
<dbReference type="InterPro" id="IPR003615">
    <property type="entry name" value="HNH_nuc"/>
</dbReference>
<dbReference type="Proteomes" id="UP000184774">
    <property type="component" value="Unassembled WGS sequence"/>
</dbReference>
<dbReference type="SUPFAM" id="SSF54060">
    <property type="entry name" value="His-Me finger endonucleases"/>
    <property type="match status" value="1"/>
</dbReference>
<sequence>MPKGKTHIYTEEEKLFLSENCQRARRELTVLFNHRFGTDIGEKAIAGTCKRYGFFSGRTGHFEKGSKPWNTGIKGATTSNSGSFQKGQVPKNLKPIGHERFCAKDGHILIKVNEPNPYTGASTRYRPKHHVVWEQHNGVIPRGHIIRFKDGDNRNCDIDNLVCVSKSVNLRMNKRDVNNLPDELKETGRMIAELEVAMFEASKSKRMN</sequence>
<name>A0A1N6M5P9_9VIBR</name>
<dbReference type="Pfam" id="PF13392">
    <property type="entry name" value="HNH_3"/>
    <property type="match status" value="1"/>
</dbReference>
<dbReference type="OrthoDB" id="6638408at2"/>
<evidence type="ECO:0000313" key="3">
    <source>
        <dbReference type="Proteomes" id="UP000184774"/>
    </source>
</evidence>
<accession>A0A1N6M5P9</accession>
<dbReference type="Gene3D" id="3.90.75.20">
    <property type="match status" value="1"/>
</dbReference>